<evidence type="ECO:0000256" key="2">
    <source>
        <dbReference type="ARBA" id="ARBA00022475"/>
    </source>
</evidence>
<evidence type="ECO:0000313" key="9">
    <source>
        <dbReference type="EMBL" id="HHP67344.1"/>
    </source>
</evidence>
<dbReference type="GO" id="GO:0016491">
    <property type="term" value="F:oxidoreductase activity"/>
    <property type="evidence" value="ECO:0007669"/>
    <property type="project" value="UniProtKB-KW"/>
</dbReference>
<feature type="transmembrane region" description="Helical" evidence="7">
    <location>
        <begin position="279"/>
        <end position="303"/>
    </location>
</feature>
<feature type="transmembrane region" description="Helical" evidence="7">
    <location>
        <begin position="224"/>
        <end position="246"/>
    </location>
</feature>
<comment type="subcellular location">
    <subcellularLocation>
        <location evidence="1">Cell membrane</location>
        <topology evidence="1">Multi-pass membrane protein</topology>
    </subcellularLocation>
</comment>
<dbReference type="Pfam" id="PF00361">
    <property type="entry name" value="Proton_antipo_M"/>
    <property type="match status" value="1"/>
</dbReference>
<reference evidence="9" key="1">
    <citation type="journal article" date="2020" name="mSystems">
        <title>Genome- and Community-Level Interaction Insights into Carbon Utilization and Element Cycling Functions of Hydrothermarchaeota in Hydrothermal Sediment.</title>
        <authorList>
            <person name="Zhou Z."/>
            <person name="Liu Y."/>
            <person name="Xu W."/>
            <person name="Pan J."/>
            <person name="Luo Z.H."/>
            <person name="Li M."/>
        </authorList>
    </citation>
    <scope>NUCLEOTIDE SEQUENCE [LARGE SCALE GENOMIC DNA]</scope>
    <source>
        <strain evidence="9">SpSt-110</strain>
    </source>
</reference>
<feature type="transmembrane region" description="Helical" evidence="7">
    <location>
        <begin position="309"/>
        <end position="330"/>
    </location>
</feature>
<evidence type="ECO:0000256" key="4">
    <source>
        <dbReference type="ARBA" id="ARBA00022989"/>
    </source>
</evidence>
<evidence type="ECO:0000256" key="6">
    <source>
        <dbReference type="ARBA" id="ARBA00023136"/>
    </source>
</evidence>
<gene>
    <name evidence="9" type="ORF">ENM60_00895</name>
</gene>
<dbReference type="InterPro" id="IPR001750">
    <property type="entry name" value="ND/Mrp_TM"/>
</dbReference>
<sequence>MEADLAKLIVDSTLLALALAGASLVDSKPRLSRVLRGVGFATPLLYLLLSGGNLFPFQEILLLTSVVVAYGISFHSEDYYRVLHGKASYPQTLIDTALALLEIAFSSINMFELFISWFLLDLVLILIILVEKGVENYRVAVTYIILSILPGDIALFTTWTILSQSAGVYGSLLQDLITFSKNPVGVNLPVSLLLLAGFTAKIAQFPLHMWLPIVHSEAPSHGSAILSGLIVNIGVLMILVAGRIMILPGVFYGSLVIQGLVSSLYAFFAASLQDDLKRLLAYSTVGHLGIVSILLGVGGLGVFDTTPIAVFYVFYHSVTKALGFLNAGLIEQIANTRKVYELGYIDAVYPEATPVGLMVTLSLTGVPPTAGFTAKALIFYIILQLVLGESQHAIIPYWLSLFTAASLAIASVLSIAYSIKLFAAYTSSPRRIARKVVGAGKLELFSEYYLAAAIIVLALASALILPAPLIFTIVAYASLIPFLTSLSLRRGRVEEEKTWLTGVDT</sequence>
<proteinExistence type="predicted"/>
<feature type="transmembrane region" description="Helical" evidence="7">
    <location>
        <begin position="114"/>
        <end position="130"/>
    </location>
</feature>
<dbReference type="AlphaFoldDB" id="A0A7J3XXB6"/>
<feature type="transmembrane region" description="Helical" evidence="7">
    <location>
        <begin position="182"/>
        <end position="203"/>
    </location>
</feature>
<evidence type="ECO:0000256" key="5">
    <source>
        <dbReference type="ARBA" id="ARBA00023002"/>
    </source>
</evidence>
<evidence type="ECO:0000256" key="3">
    <source>
        <dbReference type="ARBA" id="ARBA00022692"/>
    </source>
</evidence>
<accession>A0A7J3XXB6</accession>
<evidence type="ECO:0000259" key="8">
    <source>
        <dbReference type="Pfam" id="PF00361"/>
    </source>
</evidence>
<keyword evidence="3 7" id="KW-0812">Transmembrane</keyword>
<keyword evidence="6 7" id="KW-0472">Membrane</keyword>
<comment type="caution">
    <text evidence="9">The sequence shown here is derived from an EMBL/GenBank/DDBJ whole genome shotgun (WGS) entry which is preliminary data.</text>
</comment>
<feature type="domain" description="NADH:quinone oxidoreductase/Mrp antiporter transmembrane" evidence="8">
    <location>
        <begin position="109"/>
        <end position="384"/>
    </location>
</feature>
<feature type="transmembrane region" description="Helical" evidence="7">
    <location>
        <begin position="142"/>
        <end position="162"/>
    </location>
</feature>
<dbReference type="GO" id="GO:0005886">
    <property type="term" value="C:plasma membrane"/>
    <property type="evidence" value="ECO:0007669"/>
    <property type="project" value="UniProtKB-SubCell"/>
</dbReference>
<dbReference type="EMBL" id="DRYK01000018">
    <property type="protein sequence ID" value="HHP67344.1"/>
    <property type="molecule type" value="Genomic_DNA"/>
</dbReference>
<keyword evidence="4 7" id="KW-1133">Transmembrane helix</keyword>
<protein>
    <recommendedName>
        <fullName evidence="8">NADH:quinone oxidoreductase/Mrp antiporter transmembrane domain-containing protein</fullName>
    </recommendedName>
</protein>
<dbReference type="PRINTS" id="PR01434">
    <property type="entry name" value="NADHDHGNASE5"/>
</dbReference>
<feature type="transmembrane region" description="Helical" evidence="7">
    <location>
        <begin position="401"/>
        <end position="423"/>
    </location>
</feature>
<dbReference type="PANTHER" id="PTHR42682">
    <property type="entry name" value="HYDROGENASE-4 COMPONENT F"/>
    <property type="match status" value="1"/>
</dbReference>
<feature type="transmembrane region" description="Helical" evidence="7">
    <location>
        <begin position="444"/>
        <end position="464"/>
    </location>
</feature>
<evidence type="ECO:0000256" key="7">
    <source>
        <dbReference type="SAM" id="Phobius"/>
    </source>
</evidence>
<feature type="transmembrane region" description="Helical" evidence="7">
    <location>
        <begin position="61"/>
        <end position="80"/>
    </location>
</feature>
<dbReference type="InterPro" id="IPR052175">
    <property type="entry name" value="ComplexI-like_HydComp"/>
</dbReference>
<name>A0A7J3XXB6_9CREN</name>
<organism evidence="9">
    <name type="scientific">Thermogladius calderae</name>
    <dbReference type="NCBI Taxonomy" id="1200300"/>
    <lineage>
        <taxon>Archaea</taxon>
        <taxon>Thermoproteota</taxon>
        <taxon>Thermoprotei</taxon>
        <taxon>Desulfurococcales</taxon>
        <taxon>Desulfurococcaceae</taxon>
        <taxon>Thermogladius</taxon>
    </lineage>
</organism>
<keyword evidence="2" id="KW-1003">Cell membrane</keyword>
<feature type="transmembrane region" description="Helical" evidence="7">
    <location>
        <begin position="377"/>
        <end position="395"/>
    </location>
</feature>
<feature type="transmembrane region" description="Helical" evidence="7">
    <location>
        <begin position="252"/>
        <end position="272"/>
    </location>
</feature>
<dbReference type="PANTHER" id="PTHR42682:SF3">
    <property type="entry name" value="FORMATE HYDROGENLYASE SUBUNIT 3-RELATED"/>
    <property type="match status" value="1"/>
</dbReference>
<keyword evidence="5" id="KW-0560">Oxidoreductase</keyword>
<evidence type="ECO:0000256" key="1">
    <source>
        <dbReference type="ARBA" id="ARBA00004651"/>
    </source>
</evidence>